<organism evidence="4 5">
    <name type="scientific">Sphingobacterium bambusae</name>
    <dbReference type="NCBI Taxonomy" id="662858"/>
    <lineage>
        <taxon>Bacteria</taxon>
        <taxon>Pseudomonadati</taxon>
        <taxon>Bacteroidota</taxon>
        <taxon>Sphingobacteriia</taxon>
        <taxon>Sphingobacteriales</taxon>
        <taxon>Sphingobacteriaceae</taxon>
        <taxon>Sphingobacterium</taxon>
    </lineage>
</organism>
<dbReference type="Gene3D" id="3.40.710.10">
    <property type="entry name" value="DD-peptidase/beta-lactamase superfamily"/>
    <property type="match status" value="1"/>
</dbReference>
<reference evidence="5" key="1">
    <citation type="journal article" date="2019" name="Int. J. Syst. Evol. Microbiol.">
        <title>The Global Catalogue of Microorganisms (GCM) 10K type strain sequencing project: providing services to taxonomists for standard genome sequencing and annotation.</title>
        <authorList>
            <consortium name="The Broad Institute Genomics Platform"/>
            <consortium name="The Broad Institute Genome Sequencing Center for Infectious Disease"/>
            <person name="Wu L."/>
            <person name="Ma J."/>
        </authorList>
    </citation>
    <scope>NUCLEOTIDE SEQUENCE [LARGE SCALE GENOMIC DNA]</scope>
    <source>
        <strain evidence="5">KCTC 22814</strain>
    </source>
</reference>
<evidence type="ECO:0000259" key="3">
    <source>
        <dbReference type="Pfam" id="PF11954"/>
    </source>
</evidence>
<dbReference type="InterPro" id="IPR001466">
    <property type="entry name" value="Beta-lactam-related"/>
</dbReference>
<evidence type="ECO:0000259" key="2">
    <source>
        <dbReference type="Pfam" id="PF00144"/>
    </source>
</evidence>
<feature type="chain" id="PRO_5046166180" evidence="1">
    <location>
        <begin position="23"/>
        <end position="519"/>
    </location>
</feature>
<feature type="domain" description="Beta-lactamase-related" evidence="2">
    <location>
        <begin position="30"/>
        <end position="361"/>
    </location>
</feature>
<gene>
    <name evidence="4" type="ORF">ACFS7Y_14570</name>
</gene>
<dbReference type="InterPro" id="IPR021860">
    <property type="entry name" value="Peptidase_S12_Pab87-rel_C"/>
</dbReference>
<dbReference type="GO" id="GO:0016787">
    <property type="term" value="F:hydrolase activity"/>
    <property type="evidence" value="ECO:0007669"/>
    <property type="project" value="UniProtKB-KW"/>
</dbReference>
<dbReference type="PANTHER" id="PTHR46825">
    <property type="entry name" value="D-ALANYL-D-ALANINE-CARBOXYPEPTIDASE/ENDOPEPTIDASE AMPH"/>
    <property type="match status" value="1"/>
</dbReference>
<keyword evidence="1" id="KW-0732">Signal</keyword>
<accession>A0ABW6BKU9</accession>
<dbReference type="Proteomes" id="UP001597525">
    <property type="component" value="Unassembled WGS sequence"/>
</dbReference>
<comment type="caution">
    <text evidence="4">The sequence shown here is derived from an EMBL/GenBank/DDBJ whole genome shotgun (WGS) entry which is preliminary data.</text>
</comment>
<dbReference type="Gene3D" id="2.40.128.600">
    <property type="match status" value="1"/>
</dbReference>
<sequence length="519" mass="58026">MKFCLLLLTYLISFAVTTPISAQITEQKIDSLMNRALAKLQVAGAAIILVKDGQTVVQKGYGVADMHTQAPVDDQTIFQIASNSKAFTSAALAMLVDEGKLTWEDKVIDHIPEFKMYNDYVTMNMNITDLLTHRSGLGLGAGDLMFFPDSTDFTVADVLQVFQHFQPESAFRTQFDYDNLLYIVAGEVIERVSGQPYEVFIQQRILTPLGMASSFIGSQPVAQQTNLAKPHSTTTGEMRRIQLFDNGLTNAAGGIYANVADMAKWLQLQLNKGHYSNGDSSLFSSENAAKMWTVHTPMAAHGSARYQTHFSGYGLGWFLTDIRGNMVVSHSGGLPGMLSEVILIPDLNLGMVLLTNTEYGGGALNDAISRSIMDAYFGLDELPWIDKNTQYLADNIHQADEETTRVWARVDSLKPQKIDTKRYLGSFQDNWFGEMQIYLKDDALWMRSVRSPKLNGSMHFYEKDVFAVRWDYRDMECDVLATFEGEESGKATSIKLKGISPEIDFSFDFQDLNLRRITP</sequence>
<dbReference type="SUPFAM" id="SSF56601">
    <property type="entry name" value="beta-lactamase/transpeptidase-like"/>
    <property type="match status" value="1"/>
</dbReference>
<evidence type="ECO:0000313" key="5">
    <source>
        <dbReference type="Proteomes" id="UP001597525"/>
    </source>
</evidence>
<feature type="signal peptide" evidence="1">
    <location>
        <begin position="1"/>
        <end position="22"/>
    </location>
</feature>
<dbReference type="InterPro" id="IPR012338">
    <property type="entry name" value="Beta-lactam/transpept-like"/>
</dbReference>
<keyword evidence="4" id="KW-0378">Hydrolase</keyword>
<name>A0ABW6BKU9_9SPHI</name>
<dbReference type="EMBL" id="JBHUPB010000009">
    <property type="protein sequence ID" value="MFD2968621.1"/>
    <property type="molecule type" value="Genomic_DNA"/>
</dbReference>
<dbReference type="Pfam" id="PF00144">
    <property type="entry name" value="Beta-lactamase"/>
    <property type="match status" value="1"/>
</dbReference>
<evidence type="ECO:0000313" key="4">
    <source>
        <dbReference type="EMBL" id="MFD2968621.1"/>
    </source>
</evidence>
<feature type="domain" description="Peptidase S12 Pab87-related C-terminal" evidence="3">
    <location>
        <begin position="421"/>
        <end position="515"/>
    </location>
</feature>
<protein>
    <submittedName>
        <fullName evidence="4">Serine hydrolase</fullName>
    </submittedName>
</protein>
<dbReference type="InterPro" id="IPR050491">
    <property type="entry name" value="AmpC-like"/>
</dbReference>
<keyword evidence="5" id="KW-1185">Reference proteome</keyword>
<evidence type="ECO:0000256" key="1">
    <source>
        <dbReference type="SAM" id="SignalP"/>
    </source>
</evidence>
<dbReference type="PANTHER" id="PTHR46825:SF15">
    <property type="entry name" value="BETA-LACTAMASE-RELATED DOMAIN-CONTAINING PROTEIN"/>
    <property type="match status" value="1"/>
</dbReference>
<dbReference type="Pfam" id="PF11954">
    <property type="entry name" value="DUF3471"/>
    <property type="match status" value="1"/>
</dbReference>
<dbReference type="RefSeq" id="WP_320185286.1">
    <property type="nucleotide sequence ID" value="NZ_CP138332.1"/>
</dbReference>
<proteinExistence type="predicted"/>